<dbReference type="GO" id="GO:0006270">
    <property type="term" value="P:DNA replication initiation"/>
    <property type="evidence" value="ECO:0007669"/>
    <property type="project" value="UniProtKB-ARBA"/>
</dbReference>
<protein>
    <submittedName>
        <fullName evidence="6">DNA-binding protein HU</fullName>
    </submittedName>
</protein>
<keyword evidence="7" id="KW-1185">Reference proteome</keyword>
<dbReference type="Proteomes" id="UP000243807">
    <property type="component" value="Chromosome"/>
</dbReference>
<dbReference type="EMBL" id="CP019434">
    <property type="protein sequence ID" value="APZ43585.1"/>
    <property type="molecule type" value="Genomic_DNA"/>
</dbReference>
<dbReference type="InterPro" id="IPR010992">
    <property type="entry name" value="IHF-like_DNA-bd_dom_sf"/>
</dbReference>
<dbReference type="FunFam" id="4.10.520.10:FF:000001">
    <property type="entry name" value="DNA-binding protein HU"/>
    <property type="match status" value="1"/>
</dbReference>
<dbReference type="Gene3D" id="4.10.520.10">
    <property type="entry name" value="IHF-like DNA-binding proteins"/>
    <property type="match status" value="1"/>
</dbReference>
<dbReference type="SUPFAM" id="SSF47729">
    <property type="entry name" value="IHF-like DNA-binding proteins"/>
    <property type="match status" value="1"/>
</dbReference>
<dbReference type="GO" id="GO:1990103">
    <property type="term" value="C:DnaA-HU complex"/>
    <property type="evidence" value="ECO:0007669"/>
    <property type="project" value="UniProtKB-ARBA"/>
</dbReference>
<evidence type="ECO:0000256" key="1">
    <source>
        <dbReference type="ARBA" id="ARBA00003819"/>
    </source>
</evidence>
<dbReference type="PANTHER" id="PTHR33175:SF3">
    <property type="entry name" value="DNA-BINDING PROTEIN HU-BETA"/>
    <property type="match status" value="1"/>
</dbReference>
<dbReference type="STRING" id="1765967.BW247_11210"/>
<reference evidence="6 7" key="1">
    <citation type="submission" date="2017-01" db="EMBL/GenBank/DDBJ databases">
        <title>Draft sequence of Acidihalobacter ferrooxidans strain DSM 14175 (strain V8).</title>
        <authorList>
            <person name="Khaleque H.N."/>
            <person name="Ramsay J.P."/>
            <person name="Murphy R.J.T."/>
            <person name="Kaksonen A.H."/>
            <person name="Boxall N.J."/>
            <person name="Watkin E.L.J."/>
        </authorList>
    </citation>
    <scope>NUCLEOTIDE SEQUENCE [LARGE SCALE GENOMIC DNA]</scope>
    <source>
        <strain evidence="6 7">V8</strain>
    </source>
</reference>
<evidence type="ECO:0000256" key="3">
    <source>
        <dbReference type="ARBA" id="ARBA00023067"/>
    </source>
</evidence>
<dbReference type="PANTHER" id="PTHR33175">
    <property type="entry name" value="DNA-BINDING PROTEIN HU"/>
    <property type="match status" value="1"/>
</dbReference>
<dbReference type="SMART" id="SM00411">
    <property type="entry name" value="BHL"/>
    <property type="match status" value="1"/>
</dbReference>
<dbReference type="GO" id="GO:0003677">
    <property type="term" value="F:DNA binding"/>
    <property type="evidence" value="ECO:0007669"/>
    <property type="project" value="UniProtKB-KW"/>
</dbReference>
<accession>A0A1P8UIB3</accession>
<proteinExistence type="inferred from homology"/>
<evidence type="ECO:0000256" key="2">
    <source>
        <dbReference type="ARBA" id="ARBA00010529"/>
    </source>
</evidence>
<dbReference type="InterPro" id="IPR000119">
    <property type="entry name" value="Hist_DNA-bd"/>
</dbReference>
<organism evidence="6 7">
    <name type="scientific">Acidihalobacter ferrooxydans</name>
    <dbReference type="NCBI Taxonomy" id="1765967"/>
    <lineage>
        <taxon>Bacteria</taxon>
        <taxon>Pseudomonadati</taxon>
        <taxon>Pseudomonadota</taxon>
        <taxon>Gammaproteobacteria</taxon>
        <taxon>Chromatiales</taxon>
        <taxon>Ectothiorhodospiraceae</taxon>
        <taxon>Acidihalobacter</taxon>
    </lineage>
</organism>
<keyword evidence="3" id="KW-0226">DNA condensation</keyword>
<evidence type="ECO:0000256" key="5">
    <source>
        <dbReference type="RuleBase" id="RU003939"/>
    </source>
</evidence>
<comment type="similarity">
    <text evidence="2 5">Belongs to the bacterial histone-like protein family.</text>
</comment>
<dbReference type="AlphaFoldDB" id="A0A1P8UIB3"/>
<sequence>MNKSELIDAIAAKADISKSTAGKVVDAFVESVTESLKNDDQVVIVGFGSFSVRKREARTGRNPRTGESIEIAASNLPGFKPGKALKDAVN</sequence>
<gene>
    <name evidence="6" type="ORF">BW247_11210</name>
</gene>
<dbReference type="GO" id="GO:1990178">
    <property type="term" value="C:HU-DNA complex"/>
    <property type="evidence" value="ECO:0007669"/>
    <property type="project" value="UniProtKB-ARBA"/>
</dbReference>
<dbReference type="PROSITE" id="PS00045">
    <property type="entry name" value="HISTONE_LIKE"/>
    <property type="match status" value="1"/>
</dbReference>
<dbReference type="GO" id="GO:0005829">
    <property type="term" value="C:cytosol"/>
    <property type="evidence" value="ECO:0007669"/>
    <property type="project" value="TreeGrafter"/>
</dbReference>
<keyword evidence="4 6" id="KW-0238">DNA-binding</keyword>
<evidence type="ECO:0000313" key="6">
    <source>
        <dbReference type="EMBL" id="APZ43585.1"/>
    </source>
</evidence>
<comment type="function">
    <text evidence="1">Histone-like DNA-binding protein which is capable of wrapping DNA to stabilize it, and thus to prevent its denaturation under extreme environmental conditions.</text>
</comment>
<dbReference type="OrthoDB" id="9799835at2"/>
<name>A0A1P8UIB3_9GAMM</name>
<evidence type="ECO:0000256" key="4">
    <source>
        <dbReference type="ARBA" id="ARBA00023125"/>
    </source>
</evidence>
<dbReference type="KEGG" id="afy:BW247_11210"/>
<dbReference type="RefSeq" id="WP_076837225.1">
    <property type="nucleotide sequence ID" value="NZ_CP019434.1"/>
</dbReference>
<dbReference type="GO" id="GO:0030527">
    <property type="term" value="F:structural constituent of chromatin"/>
    <property type="evidence" value="ECO:0007669"/>
    <property type="project" value="InterPro"/>
</dbReference>
<dbReference type="CDD" id="cd13831">
    <property type="entry name" value="HU"/>
    <property type="match status" value="1"/>
</dbReference>
<evidence type="ECO:0000313" key="7">
    <source>
        <dbReference type="Proteomes" id="UP000243807"/>
    </source>
</evidence>
<dbReference type="Pfam" id="PF00216">
    <property type="entry name" value="Bac_DNA_binding"/>
    <property type="match status" value="1"/>
</dbReference>
<dbReference type="GO" id="GO:0042802">
    <property type="term" value="F:identical protein binding"/>
    <property type="evidence" value="ECO:0007669"/>
    <property type="project" value="UniProtKB-ARBA"/>
</dbReference>
<dbReference type="InterPro" id="IPR020816">
    <property type="entry name" value="Histone-like_DNA-bd_CS"/>
</dbReference>
<dbReference type="PRINTS" id="PR01727">
    <property type="entry name" value="DNABINDINGHU"/>
</dbReference>
<dbReference type="GO" id="GO:0030261">
    <property type="term" value="P:chromosome condensation"/>
    <property type="evidence" value="ECO:0007669"/>
    <property type="project" value="UniProtKB-KW"/>
</dbReference>
<dbReference type="GO" id="GO:0006351">
    <property type="term" value="P:DNA-templated transcription"/>
    <property type="evidence" value="ECO:0007669"/>
    <property type="project" value="UniProtKB-ARBA"/>
</dbReference>